<accession>A0ABX2IZY8</accession>
<keyword evidence="1" id="KW-0732">Signal</keyword>
<feature type="chain" id="PRO_5045971984" evidence="1">
    <location>
        <begin position="21"/>
        <end position="116"/>
    </location>
</feature>
<gene>
    <name evidence="2" type="ORF">HRQ87_16495</name>
</gene>
<keyword evidence="3" id="KW-1185">Reference proteome</keyword>
<reference evidence="2 3" key="1">
    <citation type="submission" date="2020-06" db="EMBL/GenBank/DDBJ databases">
        <title>Sulfitobacter algicola sp. nov., isolated from green algae.</title>
        <authorList>
            <person name="Wang C."/>
        </authorList>
    </citation>
    <scope>NUCLEOTIDE SEQUENCE [LARGE SCALE GENOMIC DNA]</scope>
    <source>
        <strain evidence="2 3">1151</strain>
    </source>
</reference>
<evidence type="ECO:0000313" key="2">
    <source>
        <dbReference type="EMBL" id="NSX56391.1"/>
    </source>
</evidence>
<organism evidence="2 3">
    <name type="scientific">Parasulfitobacter algicola</name>
    <dbReference type="NCBI Taxonomy" id="2614809"/>
    <lineage>
        <taxon>Bacteria</taxon>
        <taxon>Pseudomonadati</taxon>
        <taxon>Pseudomonadota</taxon>
        <taxon>Alphaproteobacteria</taxon>
        <taxon>Rhodobacterales</taxon>
        <taxon>Roseobacteraceae</taxon>
        <taxon>Parasulfitobacter</taxon>
    </lineage>
</organism>
<feature type="signal peptide" evidence="1">
    <location>
        <begin position="1"/>
        <end position="20"/>
    </location>
</feature>
<dbReference type="EMBL" id="JABUFE010000012">
    <property type="protein sequence ID" value="NSX56391.1"/>
    <property type="molecule type" value="Genomic_DNA"/>
</dbReference>
<dbReference type="RefSeq" id="WP_174139545.1">
    <property type="nucleotide sequence ID" value="NZ_JABUFE010000012.1"/>
</dbReference>
<evidence type="ECO:0000313" key="3">
    <source>
        <dbReference type="Proteomes" id="UP000777935"/>
    </source>
</evidence>
<dbReference type="Proteomes" id="UP000777935">
    <property type="component" value="Unassembled WGS sequence"/>
</dbReference>
<sequence length="116" mass="13032">MLKNVGFLALLMCMPMMALAEQTCATQNATKCIVAYGNPSDGMIYHNGKAFKEPKYKDGDVIPVGKYSLLLNTQYYGLPRATDGWVYMQIDEHVYRVDWKTHTILSLATLETAAVY</sequence>
<name>A0ABX2IZY8_9RHOB</name>
<proteinExistence type="predicted"/>
<comment type="caution">
    <text evidence="2">The sequence shown here is derived from an EMBL/GenBank/DDBJ whole genome shotgun (WGS) entry which is preliminary data.</text>
</comment>
<protein>
    <submittedName>
        <fullName evidence="2">Uncharacterized protein</fullName>
    </submittedName>
</protein>
<evidence type="ECO:0000256" key="1">
    <source>
        <dbReference type="SAM" id="SignalP"/>
    </source>
</evidence>